<dbReference type="AlphaFoldDB" id="A0AAE5WHH2"/>
<keyword evidence="4" id="KW-1185">Reference proteome</keyword>
<evidence type="ECO:0000313" key="2">
    <source>
        <dbReference type="EMBL" id="PXZ39379.1"/>
    </source>
</evidence>
<name>A0AAE5WHH2_AVIPA</name>
<reference evidence="1 4" key="2">
    <citation type="journal article" date="2022" name="Front. Microbiol.">
        <title>Commensal bacteria contribute to the growth of multidrug-resistant Avibacterium paragallinarum in chickens.</title>
        <authorList>
            <person name="Zhu J."/>
            <person name="Chen Y."/>
            <person name="Wu Y."/>
            <person name="Wang Y."/>
            <person name="Zhu K."/>
        </authorList>
    </citation>
    <scope>NUCLEOTIDE SEQUENCE [LARGE SCALE GENOMIC DNA]</scope>
    <source>
        <strain evidence="1 4">AV25</strain>
    </source>
</reference>
<dbReference type="Proteomes" id="UP000247594">
    <property type="component" value="Unassembled WGS sequence"/>
</dbReference>
<protein>
    <submittedName>
        <fullName evidence="2">Uncharacterized protein</fullName>
    </submittedName>
</protein>
<accession>A0AAE5WHH2</accession>
<reference evidence="1" key="3">
    <citation type="submission" date="2022-05" db="EMBL/GenBank/DDBJ databases">
        <authorList>
            <person name="Chen Y."/>
            <person name="Zhu J."/>
            <person name="Zhu K."/>
        </authorList>
    </citation>
    <scope>NUCLEOTIDE SEQUENCE</scope>
    <source>
        <strain evidence="1">AV25</strain>
    </source>
</reference>
<evidence type="ECO:0000313" key="4">
    <source>
        <dbReference type="Proteomes" id="UP001347884"/>
    </source>
</evidence>
<sequence length="146" mass="16904">MFLKLDKHMKLVFDLKKQNECNKEHVQSVQKLTLNKSKMMGLKGTFGLYNSDEWWKNIKNKKIKSKIISGVITDLYKAGQDNSNEINSFNFISENGESLSSSIYVNHREDIHLFSKGKIVEIFYIYDELKDGSFIDLVVEMAVSIK</sequence>
<proteinExistence type="predicted"/>
<organism evidence="2 3">
    <name type="scientific">Avibacterium paragallinarum</name>
    <name type="common">Haemophilus gallinarum</name>
    <dbReference type="NCBI Taxonomy" id="728"/>
    <lineage>
        <taxon>Bacteria</taxon>
        <taxon>Pseudomonadati</taxon>
        <taxon>Pseudomonadota</taxon>
        <taxon>Gammaproteobacteria</taxon>
        <taxon>Pasteurellales</taxon>
        <taxon>Pasteurellaceae</taxon>
        <taxon>Avibacterium</taxon>
    </lineage>
</organism>
<evidence type="ECO:0000313" key="1">
    <source>
        <dbReference type="EMBL" id="MEE6042596.1"/>
    </source>
</evidence>
<dbReference type="Proteomes" id="UP001347884">
    <property type="component" value="Unassembled WGS sequence"/>
</dbReference>
<reference evidence="2 3" key="1">
    <citation type="submission" date="2018-06" db="EMBL/GenBank/DDBJ databases">
        <authorList>
            <person name="Teymurazov M."/>
            <person name="Kislichkina A."/>
            <person name="Abaymova A."/>
            <person name="Mukhina T."/>
            <person name="Mayskaya N."/>
            <person name="Svetoch E."/>
            <person name="Bogun A."/>
        </authorList>
    </citation>
    <scope>NUCLEOTIDE SEQUENCE [LARGE SCALE GENOMIC DNA]</scope>
    <source>
        <strain evidence="2 3">SCPM-O-B-8406</strain>
    </source>
</reference>
<dbReference type="EMBL" id="QJPJ01000006">
    <property type="protein sequence ID" value="PXZ39379.1"/>
    <property type="molecule type" value="Genomic_DNA"/>
</dbReference>
<evidence type="ECO:0000313" key="3">
    <source>
        <dbReference type="Proteomes" id="UP000247594"/>
    </source>
</evidence>
<gene>
    <name evidence="2" type="ORF">DM482_05385</name>
    <name evidence="1" type="ORF">M5S13_12060</name>
</gene>
<dbReference type="EMBL" id="JAMDKF010000041">
    <property type="protein sequence ID" value="MEE6042596.1"/>
    <property type="molecule type" value="Genomic_DNA"/>
</dbReference>
<dbReference type="RefSeq" id="WP_110479175.1">
    <property type="nucleotide sequence ID" value="NZ_CP081939.1"/>
</dbReference>
<comment type="caution">
    <text evidence="2">The sequence shown here is derived from an EMBL/GenBank/DDBJ whole genome shotgun (WGS) entry which is preliminary data.</text>
</comment>